<evidence type="ECO:0000256" key="5">
    <source>
        <dbReference type="SAM" id="Phobius"/>
    </source>
</evidence>
<feature type="domain" description="ABC-2 type transporter transmembrane" evidence="6">
    <location>
        <begin position="21"/>
        <end position="335"/>
    </location>
</feature>
<dbReference type="Pfam" id="PF12698">
    <property type="entry name" value="ABC2_membrane_3"/>
    <property type="match status" value="1"/>
</dbReference>
<dbReference type="GO" id="GO:0016020">
    <property type="term" value="C:membrane"/>
    <property type="evidence" value="ECO:0007669"/>
    <property type="project" value="UniProtKB-SubCell"/>
</dbReference>
<feature type="transmembrane region" description="Helical" evidence="5">
    <location>
        <begin position="232"/>
        <end position="257"/>
    </location>
</feature>
<dbReference type="InterPro" id="IPR013525">
    <property type="entry name" value="ABC2_TM"/>
</dbReference>
<organism evidence="7 8">
    <name type="scientific">Alkalibacter rhizosphaerae</name>
    <dbReference type="NCBI Taxonomy" id="2815577"/>
    <lineage>
        <taxon>Bacteria</taxon>
        <taxon>Bacillati</taxon>
        <taxon>Bacillota</taxon>
        <taxon>Clostridia</taxon>
        <taxon>Eubacteriales</taxon>
        <taxon>Eubacteriaceae</taxon>
        <taxon>Alkalibacter</taxon>
    </lineage>
</organism>
<feature type="transmembrane region" description="Helical" evidence="5">
    <location>
        <begin position="20"/>
        <end position="39"/>
    </location>
</feature>
<proteinExistence type="predicted"/>
<reference evidence="7" key="1">
    <citation type="submission" date="2021-03" db="EMBL/GenBank/DDBJ databases">
        <title>Alkalibacter marinus sp. nov., isolated from tidal flat sediment.</title>
        <authorList>
            <person name="Namirimu T."/>
            <person name="Yang J.-A."/>
            <person name="Yang S.-H."/>
            <person name="Kim Y.-J."/>
            <person name="Kwon K.K."/>
        </authorList>
    </citation>
    <scope>NUCLEOTIDE SEQUENCE</scope>
    <source>
        <strain evidence="7">ES005</strain>
    </source>
</reference>
<protein>
    <submittedName>
        <fullName evidence="7">ABC transporter permease</fullName>
    </submittedName>
</protein>
<evidence type="ECO:0000256" key="4">
    <source>
        <dbReference type="ARBA" id="ARBA00023136"/>
    </source>
</evidence>
<feature type="transmembrane region" description="Helical" evidence="5">
    <location>
        <begin position="202"/>
        <end position="225"/>
    </location>
</feature>
<feature type="transmembrane region" description="Helical" evidence="5">
    <location>
        <begin position="313"/>
        <end position="336"/>
    </location>
</feature>
<accession>A0A975AI96</accession>
<name>A0A975AI96_9FIRM</name>
<dbReference type="EMBL" id="CP071444">
    <property type="protein sequence ID" value="QSX08843.1"/>
    <property type="molecule type" value="Genomic_DNA"/>
</dbReference>
<evidence type="ECO:0000256" key="1">
    <source>
        <dbReference type="ARBA" id="ARBA00004141"/>
    </source>
</evidence>
<keyword evidence="3 5" id="KW-1133">Transmembrane helix</keyword>
<keyword evidence="8" id="KW-1185">Reference proteome</keyword>
<evidence type="ECO:0000259" key="6">
    <source>
        <dbReference type="Pfam" id="PF12698"/>
    </source>
</evidence>
<evidence type="ECO:0000313" key="7">
    <source>
        <dbReference type="EMBL" id="QSX08843.1"/>
    </source>
</evidence>
<sequence>MAKLWTTFLKDAKLSFQGLYFYIEIGLALIFIAVMLFVVPENFDQNQKAFIFANVDESVLDQLSDEWSEVDPSYFVDSRKDLEAALEEDRSAVGVELRQEDGKLVFDFVLQGHESPAMKNLLKGTLEASFLTQIPGFDTQVEESVLEPDAKRLSDRENVLPIYLTVNMGLMGLFIIAAYIFLDKDEGVIKAYAVAPVRIWQYLASKVMIMMLMGILTSLLVVVALTGFKVNFILLLGLIVAFNFFGSALGLLLSSFFDSMTKAMGALYAAVMIMILPVISYFAPSFNPVWIRFFPTYPMMFSFRSLLLEDTNLAYMGMNIGLFLVLGVLLFIAAAARFKKSLTV</sequence>
<keyword evidence="4 5" id="KW-0472">Membrane</keyword>
<keyword evidence="2 5" id="KW-0812">Transmembrane</keyword>
<dbReference type="RefSeq" id="WP_207300184.1">
    <property type="nucleotide sequence ID" value="NZ_CP071444.1"/>
</dbReference>
<evidence type="ECO:0000256" key="3">
    <source>
        <dbReference type="ARBA" id="ARBA00022989"/>
    </source>
</evidence>
<feature type="transmembrane region" description="Helical" evidence="5">
    <location>
        <begin position="263"/>
        <end position="282"/>
    </location>
</feature>
<dbReference type="PANTHER" id="PTHR43471">
    <property type="entry name" value="ABC TRANSPORTER PERMEASE"/>
    <property type="match status" value="1"/>
</dbReference>
<evidence type="ECO:0000256" key="2">
    <source>
        <dbReference type="ARBA" id="ARBA00022692"/>
    </source>
</evidence>
<dbReference type="AlphaFoldDB" id="A0A975AI96"/>
<gene>
    <name evidence="7" type="ORF">J0B03_01795</name>
</gene>
<comment type="subcellular location">
    <subcellularLocation>
        <location evidence="1">Membrane</location>
        <topology evidence="1">Multi-pass membrane protein</topology>
    </subcellularLocation>
</comment>
<dbReference type="KEGG" id="alka:J0B03_01795"/>
<feature type="transmembrane region" description="Helical" evidence="5">
    <location>
        <begin position="160"/>
        <end position="182"/>
    </location>
</feature>
<dbReference type="Proteomes" id="UP000663499">
    <property type="component" value="Chromosome"/>
</dbReference>
<evidence type="ECO:0000313" key="8">
    <source>
        <dbReference type="Proteomes" id="UP000663499"/>
    </source>
</evidence>
<dbReference type="GO" id="GO:0140359">
    <property type="term" value="F:ABC-type transporter activity"/>
    <property type="evidence" value="ECO:0007669"/>
    <property type="project" value="InterPro"/>
</dbReference>
<feature type="transmembrane region" description="Helical" evidence="5">
    <location>
        <begin position="289"/>
        <end position="307"/>
    </location>
</feature>